<dbReference type="SUPFAM" id="SSF50118">
    <property type="entry name" value="Cell growth inhibitor/plasmid maintenance toxic component"/>
    <property type="match status" value="1"/>
</dbReference>
<dbReference type="Proteomes" id="UP000234331">
    <property type="component" value="Unassembled WGS sequence"/>
</dbReference>
<organism evidence="1 2">
    <name type="scientific">Frankia canadensis</name>
    <dbReference type="NCBI Taxonomy" id="1836972"/>
    <lineage>
        <taxon>Bacteria</taxon>
        <taxon>Bacillati</taxon>
        <taxon>Actinomycetota</taxon>
        <taxon>Actinomycetes</taxon>
        <taxon>Frankiales</taxon>
        <taxon>Frankiaceae</taxon>
        <taxon>Frankia</taxon>
    </lineage>
</organism>
<reference evidence="1 2" key="1">
    <citation type="submission" date="2017-06" db="EMBL/GenBank/DDBJ databases">
        <authorList>
            <person name="Kim H.J."/>
            <person name="Triplett B.A."/>
        </authorList>
    </citation>
    <scope>NUCLEOTIDE SEQUENCE [LARGE SCALE GENOMIC DNA]</scope>
    <source>
        <strain evidence="1">FRACA_ARgP5</strain>
    </source>
</reference>
<evidence type="ECO:0000313" key="1">
    <source>
        <dbReference type="EMBL" id="SNQ49468.1"/>
    </source>
</evidence>
<proteinExistence type="predicted"/>
<dbReference type="AlphaFoldDB" id="A0A2I2KUY3"/>
<accession>A0A2I2KUY3</accession>
<gene>
    <name evidence="1" type="ORF">FRACA_3350003</name>
</gene>
<dbReference type="Gene3D" id="2.30.30.110">
    <property type="match status" value="1"/>
</dbReference>
<dbReference type="InterPro" id="IPR011067">
    <property type="entry name" value="Plasmid_toxin/cell-grow_inhib"/>
</dbReference>
<dbReference type="RefSeq" id="WP_101832949.1">
    <property type="nucleotide sequence ID" value="NZ_FZMO01000263.1"/>
</dbReference>
<evidence type="ECO:0000313" key="2">
    <source>
        <dbReference type="Proteomes" id="UP000234331"/>
    </source>
</evidence>
<protein>
    <submittedName>
        <fullName evidence="1">Uncharacterized protein</fullName>
    </submittedName>
</protein>
<dbReference type="EMBL" id="FZMO01000263">
    <property type="protein sequence ID" value="SNQ49468.1"/>
    <property type="molecule type" value="Genomic_DNA"/>
</dbReference>
<keyword evidence="2" id="KW-1185">Reference proteome</keyword>
<dbReference type="OrthoDB" id="4731447at2"/>
<name>A0A2I2KUY3_9ACTN</name>
<sequence>MRQGEVWARADAPAHALIVSADMYNDANTGRVVVCPVVPGEPLPFDDYAADVGITLPVPGTVLPELVGWMPASGLSRRLGAVSPEAWQRADRILRRVLGH</sequence>